<evidence type="ECO:0000313" key="1">
    <source>
        <dbReference type="EMBL" id="GGH78008.1"/>
    </source>
</evidence>
<dbReference type="EMBL" id="BMDD01000002">
    <property type="protein sequence ID" value="GGH78008.1"/>
    <property type="molecule type" value="Genomic_DNA"/>
</dbReference>
<comment type="caution">
    <text evidence="1">The sequence shown here is derived from an EMBL/GenBank/DDBJ whole genome shotgun (WGS) entry which is preliminary data.</text>
</comment>
<organism evidence="1 2">
    <name type="scientific">Saccharibacillus endophyticus</name>
    <dbReference type="NCBI Taxonomy" id="2060666"/>
    <lineage>
        <taxon>Bacteria</taxon>
        <taxon>Bacillati</taxon>
        <taxon>Bacillota</taxon>
        <taxon>Bacilli</taxon>
        <taxon>Bacillales</taxon>
        <taxon>Paenibacillaceae</taxon>
        <taxon>Saccharibacillus</taxon>
    </lineage>
</organism>
<evidence type="ECO:0000313" key="2">
    <source>
        <dbReference type="Proteomes" id="UP000605427"/>
    </source>
</evidence>
<sequence length="344" mass="40445">MPIRIYDYEASKIPLMLKLTKEVLDREVGGSYYLDTDWLHGPSILITGESSEDEVRLLDSLTACTMDYKKEHPLRLEQIESVRLKYLKEQRRLGDLELRTDTDGRMREDGEIEQGEGKTGVYNSDYHRQLFHGFRCRLQNANNLLLAEISMMDEKNRIRIFTDMFLHIATLYNGDAASGYISYLSHVLGFFSRLRLEGHPENVQERFERLYLGVFAEKQQPPGTSLQASLNLWKEAWNDVAAEMRQGFDKTRFKQDDHLELYDQHRRFEQYIAGMDNPFHRRLLDRDDLEELMMADEMLVYRNVINLFYMTLPMFEQGMAQKHVYGYCAIRCIESSRTGLLMTI</sequence>
<dbReference type="Proteomes" id="UP000605427">
    <property type="component" value="Unassembled WGS sequence"/>
</dbReference>
<evidence type="ECO:0008006" key="3">
    <source>
        <dbReference type="Google" id="ProtNLM"/>
    </source>
</evidence>
<name>A0ABQ1ZUL5_9BACL</name>
<proteinExistence type="predicted"/>
<keyword evidence="2" id="KW-1185">Reference proteome</keyword>
<protein>
    <recommendedName>
        <fullName evidence="3">Thiopeptide-type bacteriocin biosynthesis domain-containing protein</fullName>
    </recommendedName>
</protein>
<accession>A0ABQ1ZUL5</accession>
<reference evidence="2" key="1">
    <citation type="journal article" date="2019" name="Int. J. Syst. Evol. Microbiol.">
        <title>The Global Catalogue of Microorganisms (GCM) 10K type strain sequencing project: providing services to taxonomists for standard genome sequencing and annotation.</title>
        <authorList>
            <consortium name="The Broad Institute Genomics Platform"/>
            <consortium name="The Broad Institute Genome Sequencing Center for Infectious Disease"/>
            <person name="Wu L."/>
            <person name="Ma J."/>
        </authorList>
    </citation>
    <scope>NUCLEOTIDE SEQUENCE [LARGE SCALE GENOMIC DNA]</scope>
    <source>
        <strain evidence="2">CCM 8702</strain>
    </source>
</reference>
<gene>
    <name evidence="1" type="ORF">GCM10007362_22620</name>
</gene>
<dbReference type="RefSeq" id="WP_172247394.1">
    <property type="nucleotide sequence ID" value="NZ_BMDD01000002.1"/>
</dbReference>